<feature type="compositionally biased region" description="Basic and acidic residues" evidence="8">
    <location>
        <begin position="291"/>
        <end position="301"/>
    </location>
</feature>
<evidence type="ECO:0000256" key="4">
    <source>
        <dbReference type="ARBA" id="ARBA00022741"/>
    </source>
</evidence>
<dbReference type="PROSITE" id="PS00108">
    <property type="entry name" value="PROTEIN_KINASE_ST"/>
    <property type="match status" value="1"/>
</dbReference>
<dbReference type="EC" id="2.7.11.1" evidence="1"/>
<dbReference type="Proteomes" id="UP000233565">
    <property type="component" value="Unassembled WGS sequence"/>
</dbReference>
<dbReference type="InterPro" id="IPR017441">
    <property type="entry name" value="Protein_kinase_ATP_BS"/>
</dbReference>
<dbReference type="PANTHER" id="PTHR43289">
    <property type="entry name" value="MITOGEN-ACTIVATED PROTEIN KINASE KINASE KINASE 20-RELATED"/>
    <property type="match status" value="1"/>
</dbReference>
<keyword evidence="6 7" id="KW-0067">ATP-binding</keyword>
<dbReference type="InterPro" id="IPR011009">
    <property type="entry name" value="Kinase-like_dom_sf"/>
</dbReference>
<dbReference type="PANTHER" id="PTHR43289:SF6">
    <property type="entry name" value="SERINE_THREONINE-PROTEIN KINASE NEKL-3"/>
    <property type="match status" value="1"/>
</dbReference>
<feature type="domain" description="Protein kinase" evidence="9">
    <location>
        <begin position="16"/>
        <end position="271"/>
    </location>
</feature>
<evidence type="ECO:0000256" key="7">
    <source>
        <dbReference type="PROSITE-ProRule" id="PRU10141"/>
    </source>
</evidence>
<dbReference type="Gene3D" id="1.10.510.10">
    <property type="entry name" value="Transferase(Phosphotransferase) domain 1"/>
    <property type="match status" value="1"/>
</dbReference>
<dbReference type="PROSITE" id="PS50011">
    <property type="entry name" value="PROTEIN_KINASE_DOM"/>
    <property type="match status" value="1"/>
</dbReference>
<keyword evidence="3" id="KW-0808">Transferase</keyword>
<dbReference type="PROSITE" id="PS00107">
    <property type="entry name" value="PROTEIN_KINASE_ATP"/>
    <property type="match status" value="1"/>
</dbReference>
<proteinExistence type="predicted"/>
<feature type="binding site" evidence="7">
    <location>
        <position position="45"/>
    </location>
    <ligand>
        <name>ATP</name>
        <dbReference type="ChEBI" id="CHEBI:30616"/>
    </ligand>
</feature>
<keyword evidence="5 10" id="KW-0418">Kinase</keyword>
<protein>
    <recommendedName>
        <fullName evidence="1">non-specific serine/threonine protein kinase</fullName>
        <ecNumber evidence="1">2.7.11.1</ecNumber>
    </recommendedName>
</protein>
<evidence type="ECO:0000256" key="3">
    <source>
        <dbReference type="ARBA" id="ARBA00022679"/>
    </source>
</evidence>
<dbReference type="Pfam" id="PF00069">
    <property type="entry name" value="Pkinase"/>
    <property type="match status" value="1"/>
</dbReference>
<accession>A0ABX4QU89</accession>
<keyword evidence="4 7" id="KW-0547">Nucleotide-binding</keyword>
<dbReference type="GO" id="GO:0004674">
    <property type="term" value="F:protein serine/threonine kinase activity"/>
    <property type="evidence" value="ECO:0007669"/>
    <property type="project" value="UniProtKB-KW"/>
</dbReference>
<dbReference type="InterPro" id="IPR008271">
    <property type="entry name" value="Ser/Thr_kinase_AS"/>
</dbReference>
<organism evidence="10 11">
    <name type="scientific">Nocardioides alpinus</name>
    <dbReference type="NCBI Taxonomy" id="748909"/>
    <lineage>
        <taxon>Bacteria</taxon>
        <taxon>Bacillati</taxon>
        <taxon>Actinomycetota</taxon>
        <taxon>Actinomycetes</taxon>
        <taxon>Propionibacteriales</taxon>
        <taxon>Nocardioidaceae</taxon>
        <taxon>Nocardioides</taxon>
    </lineage>
</organism>
<name>A0ABX4QU89_9ACTN</name>
<dbReference type="EMBL" id="PJBV01000035">
    <property type="protein sequence ID" value="PKH37898.1"/>
    <property type="molecule type" value="Genomic_DNA"/>
</dbReference>
<sequence>MHDNARVSAPSRLGRYPVRRRIGSGAFATVWLAYDEHLDSPVAIKVLADNWTGDLHIRQRFLEEGRFLRKVESPHVVTVYDAGELADDRPYLVMAYADQGTLADRLELAALEPAQALAVITQVGLGLTALHDRGVLHRDIKPANVLFRTIENARGSQVVAMVGDLGLGKAMDMSSRLTLVGGTPTYVAPEQALGEGLDARADQFSLAALSYYLLAGRQPYHHKSLAAAENPEPPAAMDIDNPEAEAVVLRGLSKDRADRFDDVESFTTALVDALGGEVGEAPEAWVPADPDLTRAARRPDPTADTDDLPPLPGPSRRRRRVPWLVAGVLALVVGGGAGWAVERAATAERTLDDATGTISVTVPEEWTAQVDPEQWTPAEGSQVQPSIAAGSREGWNTDDDPAPGVFVGILVGDKLPSRVPQHPVCDTAGSLIEDQQDDDDSMTVFFNGCPGADVTVERVVQLTSNRLLWVQVRSDDRATANRVLESVTTYGI</sequence>
<evidence type="ECO:0000259" key="9">
    <source>
        <dbReference type="PROSITE" id="PS50011"/>
    </source>
</evidence>
<evidence type="ECO:0000256" key="2">
    <source>
        <dbReference type="ARBA" id="ARBA00022527"/>
    </source>
</evidence>
<evidence type="ECO:0000256" key="8">
    <source>
        <dbReference type="SAM" id="MobiDB-lite"/>
    </source>
</evidence>
<evidence type="ECO:0000313" key="11">
    <source>
        <dbReference type="Proteomes" id="UP000233565"/>
    </source>
</evidence>
<keyword evidence="11" id="KW-1185">Reference proteome</keyword>
<comment type="caution">
    <text evidence="10">The sequence shown here is derived from an EMBL/GenBank/DDBJ whole genome shotgun (WGS) entry which is preliminary data.</text>
</comment>
<dbReference type="SUPFAM" id="SSF56112">
    <property type="entry name" value="Protein kinase-like (PK-like)"/>
    <property type="match status" value="1"/>
</dbReference>
<reference evidence="10 11" key="1">
    <citation type="submission" date="2017-12" db="EMBL/GenBank/DDBJ databases">
        <title>Pharmacopeia of the Arctic Ocean.</title>
        <authorList>
            <person name="Collins E."/>
            <person name="Ducluzeau A.-L."/>
        </authorList>
    </citation>
    <scope>NUCLEOTIDE SEQUENCE [LARGE SCALE GENOMIC DNA]</scope>
    <source>
        <strain evidence="10 11">DSM 23325</strain>
    </source>
</reference>
<evidence type="ECO:0000256" key="5">
    <source>
        <dbReference type="ARBA" id="ARBA00022777"/>
    </source>
</evidence>
<feature type="region of interest" description="Disordered" evidence="8">
    <location>
        <begin position="281"/>
        <end position="317"/>
    </location>
</feature>
<dbReference type="InterPro" id="IPR000719">
    <property type="entry name" value="Prot_kinase_dom"/>
</dbReference>
<evidence type="ECO:0000256" key="1">
    <source>
        <dbReference type="ARBA" id="ARBA00012513"/>
    </source>
</evidence>
<gene>
    <name evidence="10" type="ORF">CXG46_21170</name>
</gene>
<dbReference type="SMART" id="SM00220">
    <property type="entry name" value="S_TKc"/>
    <property type="match status" value="1"/>
</dbReference>
<evidence type="ECO:0000256" key="6">
    <source>
        <dbReference type="ARBA" id="ARBA00022840"/>
    </source>
</evidence>
<keyword evidence="2 10" id="KW-0723">Serine/threonine-protein kinase</keyword>
<evidence type="ECO:0000313" key="10">
    <source>
        <dbReference type="EMBL" id="PKH37898.1"/>
    </source>
</evidence>
<dbReference type="CDD" id="cd14014">
    <property type="entry name" value="STKc_PknB_like"/>
    <property type="match status" value="1"/>
</dbReference>